<reference evidence="2 3" key="1">
    <citation type="submission" date="2022-03" db="EMBL/GenBank/DDBJ databases">
        <title>Novel taxa within the pig intestine.</title>
        <authorList>
            <person name="Wylensek D."/>
            <person name="Bishof K."/>
            <person name="Afrizal A."/>
            <person name="Clavel T."/>
        </authorList>
    </citation>
    <scope>NUCLEOTIDE SEQUENCE [LARGE SCALE GENOMIC DNA]</scope>
    <source>
        <strain evidence="2 3">Cla-KB-P134</strain>
    </source>
</reference>
<feature type="domain" description="CpXC" evidence="1">
    <location>
        <begin position="9"/>
        <end position="121"/>
    </location>
</feature>
<gene>
    <name evidence="2" type="ORF">MOZ64_10520</name>
</gene>
<dbReference type="RefSeq" id="WP_320326514.1">
    <property type="nucleotide sequence ID" value="NZ_JALBUS010000022.1"/>
</dbReference>
<organism evidence="2 3">
    <name type="scientific">Absicoccus intestinalis</name>
    <dbReference type="NCBI Taxonomy" id="2926319"/>
    <lineage>
        <taxon>Bacteria</taxon>
        <taxon>Bacillati</taxon>
        <taxon>Bacillota</taxon>
        <taxon>Erysipelotrichia</taxon>
        <taxon>Erysipelotrichales</taxon>
        <taxon>Erysipelotrichaceae</taxon>
        <taxon>Absicoccus</taxon>
    </lineage>
</organism>
<comment type="caution">
    <text evidence="2">The sequence shown here is derived from an EMBL/GenBank/DDBJ whole genome shotgun (WGS) entry which is preliminary data.</text>
</comment>
<dbReference type="Proteomes" id="UP001285244">
    <property type="component" value="Unassembled WGS sequence"/>
</dbReference>
<dbReference type="Pfam" id="PF14353">
    <property type="entry name" value="CpXC"/>
    <property type="match status" value="1"/>
</dbReference>
<protein>
    <submittedName>
        <fullName evidence="2">CpXC domain-containing protein</fullName>
    </submittedName>
</protein>
<name>A0ABU4WNY3_9FIRM</name>
<dbReference type="InterPro" id="IPR025682">
    <property type="entry name" value="CpXC_dom"/>
</dbReference>
<proteinExistence type="predicted"/>
<keyword evidence="3" id="KW-1185">Reference proteome</keyword>
<accession>A0ABU4WNY3</accession>
<evidence type="ECO:0000313" key="2">
    <source>
        <dbReference type="EMBL" id="MDX8418266.1"/>
    </source>
</evidence>
<dbReference type="EMBL" id="JALBUS010000022">
    <property type="protein sequence ID" value="MDX8418266.1"/>
    <property type="molecule type" value="Genomic_DNA"/>
</dbReference>
<sequence>MKERMIPSSCPYCHHTFEIKRDTVVIAGMNPKIDQRLEEGTYFTHQCSHCHKLYYLEQPFLYRDPKKKYILILSQHKHIQNLPVDEQIIHCQNALQFLFCFRVLSRNLNLRLVLHKKQQLEELTQKKARFDTYDSHSQCLWFFVDDRLMAIRLNNEEKHDIVKEI</sequence>
<evidence type="ECO:0000313" key="3">
    <source>
        <dbReference type="Proteomes" id="UP001285244"/>
    </source>
</evidence>
<evidence type="ECO:0000259" key="1">
    <source>
        <dbReference type="Pfam" id="PF14353"/>
    </source>
</evidence>